<evidence type="ECO:0000313" key="1">
    <source>
        <dbReference type="EMBL" id="KAF0915759.1"/>
    </source>
</evidence>
<dbReference type="AlphaFoldDB" id="A0A6G1DTF6"/>
<sequence>MTTTRVRAGVAEAAAPWPRKTTTRTIPPLVAAAPGGGSRRRRWTWCLLSASRYDDAIYVAAMDAVVALPPAS</sequence>
<accession>A0A6G1DTF6</accession>
<protein>
    <submittedName>
        <fullName evidence="1">Uncharacterized protein</fullName>
    </submittedName>
</protein>
<reference evidence="1 2" key="1">
    <citation type="submission" date="2019-11" db="EMBL/GenBank/DDBJ databases">
        <title>Whole genome sequence of Oryza granulata.</title>
        <authorList>
            <person name="Li W."/>
        </authorList>
    </citation>
    <scope>NUCLEOTIDE SEQUENCE [LARGE SCALE GENOMIC DNA]</scope>
    <source>
        <strain evidence="2">cv. Menghai</strain>
        <tissue evidence="1">Leaf</tissue>
    </source>
</reference>
<dbReference type="Proteomes" id="UP000479710">
    <property type="component" value="Unassembled WGS sequence"/>
</dbReference>
<organism evidence="1 2">
    <name type="scientific">Oryza meyeriana var. granulata</name>
    <dbReference type="NCBI Taxonomy" id="110450"/>
    <lineage>
        <taxon>Eukaryota</taxon>
        <taxon>Viridiplantae</taxon>
        <taxon>Streptophyta</taxon>
        <taxon>Embryophyta</taxon>
        <taxon>Tracheophyta</taxon>
        <taxon>Spermatophyta</taxon>
        <taxon>Magnoliopsida</taxon>
        <taxon>Liliopsida</taxon>
        <taxon>Poales</taxon>
        <taxon>Poaceae</taxon>
        <taxon>BOP clade</taxon>
        <taxon>Oryzoideae</taxon>
        <taxon>Oryzeae</taxon>
        <taxon>Oryzinae</taxon>
        <taxon>Oryza</taxon>
        <taxon>Oryza meyeriana</taxon>
    </lineage>
</organism>
<evidence type="ECO:0000313" key="2">
    <source>
        <dbReference type="Proteomes" id="UP000479710"/>
    </source>
</evidence>
<proteinExistence type="predicted"/>
<dbReference type="EMBL" id="SPHZ02000006">
    <property type="protein sequence ID" value="KAF0915759.1"/>
    <property type="molecule type" value="Genomic_DNA"/>
</dbReference>
<name>A0A6G1DTF6_9ORYZ</name>
<gene>
    <name evidence="1" type="ORF">E2562_038726</name>
</gene>
<comment type="caution">
    <text evidence="1">The sequence shown here is derived from an EMBL/GenBank/DDBJ whole genome shotgun (WGS) entry which is preliminary data.</text>
</comment>
<keyword evidence="2" id="KW-1185">Reference proteome</keyword>